<dbReference type="Pfam" id="PF01381">
    <property type="entry name" value="HTH_3"/>
    <property type="match status" value="1"/>
</dbReference>
<dbReference type="RefSeq" id="WP_242607467.1">
    <property type="nucleotide sequence ID" value="NZ_PGGT01000053.1"/>
</dbReference>
<dbReference type="SUPFAM" id="SSF47413">
    <property type="entry name" value="lambda repressor-like DNA-binding domains"/>
    <property type="match status" value="1"/>
</dbReference>
<comment type="caution">
    <text evidence="2">The sequence shown here is derived from an EMBL/GenBank/DDBJ whole genome shotgun (WGS) entry which is preliminary data.</text>
</comment>
<sequence>MQTHPTPHAVNRVGAVVRAARKSRKLTQAQLAKSAGVSRVFIGEVEAGHERAELGKVLSVLDVLGLNLLDTTEALALIEKGQQLAGHFPSLEALDRSKRVLDGESSMDDARDELAAKWGYERTT</sequence>
<dbReference type="Gene3D" id="1.10.260.40">
    <property type="entry name" value="lambda repressor-like DNA-binding domains"/>
    <property type="match status" value="1"/>
</dbReference>
<organism evidence="2 3">
    <name type="scientific">Zhihengliuella halotolerans</name>
    <dbReference type="NCBI Taxonomy" id="370736"/>
    <lineage>
        <taxon>Bacteria</taxon>
        <taxon>Bacillati</taxon>
        <taxon>Actinomycetota</taxon>
        <taxon>Actinomycetes</taxon>
        <taxon>Micrococcales</taxon>
        <taxon>Micrococcaceae</taxon>
        <taxon>Zhihengliuella</taxon>
    </lineage>
</organism>
<dbReference type="Proteomes" id="UP000292685">
    <property type="component" value="Unassembled WGS sequence"/>
</dbReference>
<dbReference type="GO" id="GO:0003677">
    <property type="term" value="F:DNA binding"/>
    <property type="evidence" value="ECO:0007669"/>
    <property type="project" value="InterPro"/>
</dbReference>
<accession>A0A4Q8ABE7</accession>
<dbReference type="NCBIfam" id="TIGR03070">
    <property type="entry name" value="couple_hipB"/>
    <property type="match status" value="1"/>
</dbReference>
<protein>
    <submittedName>
        <fullName evidence="2">Y4mF family transcriptional regulator</fullName>
    </submittedName>
</protein>
<evidence type="ECO:0000313" key="3">
    <source>
        <dbReference type="Proteomes" id="UP000292685"/>
    </source>
</evidence>
<dbReference type="InterPro" id="IPR001387">
    <property type="entry name" value="Cro/C1-type_HTH"/>
</dbReference>
<dbReference type="EMBL" id="SHLA01000001">
    <property type="protein sequence ID" value="RZU60849.1"/>
    <property type="molecule type" value="Genomic_DNA"/>
</dbReference>
<dbReference type="AlphaFoldDB" id="A0A4Q8ABE7"/>
<proteinExistence type="predicted"/>
<reference evidence="2 3" key="1">
    <citation type="submission" date="2019-02" db="EMBL/GenBank/DDBJ databases">
        <title>Sequencing the genomes of 1000 actinobacteria strains.</title>
        <authorList>
            <person name="Klenk H.-P."/>
        </authorList>
    </citation>
    <scope>NUCLEOTIDE SEQUENCE [LARGE SCALE GENOMIC DNA]</scope>
    <source>
        <strain evidence="2 3">DSM 17364</strain>
    </source>
</reference>
<gene>
    <name evidence="2" type="ORF">EV380_0398</name>
</gene>
<feature type="domain" description="HTH cro/C1-type" evidence="1">
    <location>
        <begin position="17"/>
        <end position="75"/>
    </location>
</feature>
<dbReference type="InterPro" id="IPR017507">
    <property type="entry name" value="Tscrpt_reg_HipB-like"/>
</dbReference>
<evidence type="ECO:0000259" key="1">
    <source>
        <dbReference type="PROSITE" id="PS50943"/>
    </source>
</evidence>
<dbReference type="InterPro" id="IPR010982">
    <property type="entry name" value="Lambda_DNA-bd_dom_sf"/>
</dbReference>
<name>A0A4Q8ABE7_9MICC</name>
<evidence type="ECO:0000313" key="2">
    <source>
        <dbReference type="EMBL" id="RZU60849.1"/>
    </source>
</evidence>
<dbReference type="PROSITE" id="PS50943">
    <property type="entry name" value="HTH_CROC1"/>
    <property type="match status" value="1"/>
</dbReference>
<keyword evidence="3" id="KW-1185">Reference proteome</keyword>
<dbReference type="CDD" id="cd00093">
    <property type="entry name" value="HTH_XRE"/>
    <property type="match status" value="1"/>
</dbReference>
<dbReference type="SMART" id="SM00530">
    <property type="entry name" value="HTH_XRE"/>
    <property type="match status" value="1"/>
</dbReference>